<dbReference type="AlphaFoldDB" id="A0A377G9T9"/>
<dbReference type="GO" id="GO:0006220">
    <property type="term" value="P:pyrimidine nucleotide metabolic process"/>
    <property type="evidence" value="ECO:0007669"/>
    <property type="project" value="UniProtKB-UniRule"/>
</dbReference>
<dbReference type="Gene3D" id="3.40.50.300">
    <property type="entry name" value="P-loop containing nucleotide triphosphate hydrolases"/>
    <property type="match status" value="1"/>
</dbReference>
<evidence type="ECO:0000256" key="8">
    <source>
        <dbReference type="HAMAP-Rule" id="MF_00238"/>
    </source>
</evidence>
<protein>
    <recommendedName>
        <fullName evidence="8">Cytidylate kinase</fullName>
        <shortName evidence="8">CK</shortName>
        <ecNumber evidence="8">2.7.4.25</ecNumber>
    </recommendedName>
    <alternativeName>
        <fullName evidence="8">Cytidine monophosphate kinase</fullName>
        <shortName evidence="8">CMP kinase</shortName>
    </alternativeName>
</protein>
<dbReference type="HAMAP" id="MF_00238">
    <property type="entry name" value="Cytidyl_kinase_type1"/>
    <property type="match status" value="1"/>
</dbReference>
<keyword evidence="11" id="KW-1185">Reference proteome</keyword>
<dbReference type="GO" id="GO:0005524">
    <property type="term" value="F:ATP binding"/>
    <property type="evidence" value="ECO:0007669"/>
    <property type="project" value="UniProtKB-UniRule"/>
</dbReference>
<dbReference type="GO" id="GO:0015949">
    <property type="term" value="P:nucleobase-containing small molecule interconversion"/>
    <property type="evidence" value="ECO:0007669"/>
    <property type="project" value="TreeGrafter"/>
</dbReference>
<reference evidence="10 11" key="1">
    <citation type="submission" date="2018-06" db="EMBL/GenBank/DDBJ databases">
        <authorList>
            <consortium name="Pathogen Informatics"/>
            <person name="Doyle S."/>
        </authorList>
    </citation>
    <scope>NUCLEOTIDE SEQUENCE [LARGE SCALE GENOMIC DNA]</scope>
    <source>
        <strain evidence="10 11">NCTC11370</strain>
    </source>
</reference>
<evidence type="ECO:0000256" key="7">
    <source>
        <dbReference type="ARBA" id="ARBA00048478"/>
    </source>
</evidence>
<keyword evidence="4 8" id="KW-0418">Kinase</keyword>
<dbReference type="SUPFAM" id="SSF52540">
    <property type="entry name" value="P-loop containing nucleoside triphosphate hydrolases"/>
    <property type="match status" value="1"/>
</dbReference>
<dbReference type="PANTHER" id="PTHR21299:SF2">
    <property type="entry name" value="CYTIDYLATE KINASE"/>
    <property type="match status" value="1"/>
</dbReference>
<dbReference type="Pfam" id="PF02224">
    <property type="entry name" value="Cytidylate_kin"/>
    <property type="match status" value="1"/>
</dbReference>
<keyword evidence="8" id="KW-0963">Cytoplasm</keyword>
<dbReference type="PANTHER" id="PTHR21299">
    <property type="entry name" value="CYTIDYLATE KINASE/PANTOATE-BETA-ALANINE LIGASE"/>
    <property type="match status" value="1"/>
</dbReference>
<feature type="binding site" evidence="8">
    <location>
        <begin position="13"/>
        <end position="21"/>
    </location>
    <ligand>
        <name>ATP</name>
        <dbReference type="ChEBI" id="CHEBI:30616"/>
    </ligand>
</feature>
<dbReference type="InterPro" id="IPR011994">
    <property type="entry name" value="Cytidylate_kinase_dom"/>
</dbReference>
<proteinExistence type="inferred from homology"/>
<comment type="catalytic activity">
    <reaction evidence="6 8">
        <text>dCMP + ATP = dCDP + ADP</text>
        <dbReference type="Rhea" id="RHEA:25094"/>
        <dbReference type="ChEBI" id="CHEBI:30616"/>
        <dbReference type="ChEBI" id="CHEBI:57566"/>
        <dbReference type="ChEBI" id="CHEBI:58593"/>
        <dbReference type="ChEBI" id="CHEBI:456216"/>
        <dbReference type="EC" id="2.7.4.25"/>
    </reaction>
</comment>
<dbReference type="STRING" id="1094715.GCA_000236165_00781"/>
<dbReference type="InterPro" id="IPR027417">
    <property type="entry name" value="P-loop_NTPase"/>
</dbReference>
<dbReference type="InterPro" id="IPR003136">
    <property type="entry name" value="Cytidylate_kin"/>
</dbReference>
<evidence type="ECO:0000256" key="1">
    <source>
        <dbReference type="ARBA" id="ARBA00009427"/>
    </source>
</evidence>
<keyword evidence="3 8" id="KW-0547">Nucleotide-binding</keyword>
<comment type="catalytic activity">
    <reaction evidence="7 8">
        <text>CMP + ATP = CDP + ADP</text>
        <dbReference type="Rhea" id="RHEA:11600"/>
        <dbReference type="ChEBI" id="CHEBI:30616"/>
        <dbReference type="ChEBI" id="CHEBI:58069"/>
        <dbReference type="ChEBI" id="CHEBI:60377"/>
        <dbReference type="ChEBI" id="CHEBI:456216"/>
        <dbReference type="EC" id="2.7.4.25"/>
    </reaction>
</comment>
<dbReference type="OrthoDB" id="9807434at2"/>
<dbReference type="CDD" id="cd02020">
    <property type="entry name" value="CMPK"/>
    <property type="match status" value="1"/>
</dbReference>
<evidence type="ECO:0000256" key="2">
    <source>
        <dbReference type="ARBA" id="ARBA00022679"/>
    </source>
</evidence>
<comment type="subcellular location">
    <subcellularLocation>
        <location evidence="8">Cytoplasm</location>
    </subcellularLocation>
</comment>
<dbReference type="GO" id="GO:0036431">
    <property type="term" value="F:dCMP kinase activity"/>
    <property type="evidence" value="ECO:0007669"/>
    <property type="project" value="InterPro"/>
</dbReference>
<keyword evidence="2 8" id="KW-0808">Transferase</keyword>
<organism evidence="10 11">
    <name type="scientific">Fluoribacter dumoffii</name>
    <dbReference type="NCBI Taxonomy" id="463"/>
    <lineage>
        <taxon>Bacteria</taxon>
        <taxon>Pseudomonadati</taxon>
        <taxon>Pseudomonadota</taxon>
        <taxon>Gammaproteobacteria</taxon>
        <taxon>Legionellales</taxon>
        <taxon>Legionellaceae</taxon>
        <taxon>Fluoribacter</taxon>
    </lineage>
</organism>
<evidence type="ECO:0000256" key="5">
    <source>
        <dbReference type="ARBA" id="ARBA00022840"/>
    </source>
</evidence>
<evidence type="ECO:0000256" key="4">
    <source>
        <dbReference type="ARBA" id="ARBA00022777"/>
    </source>
</evidence>
<evidence type="ECO:0000256" key="6">
    <source>
        <dbReference type="ARBA" id="ARBA00047615"/>
    </source>
</evidence>
<dbReference type="GO" id="GO:0005829">
    <property type="term" value="C:cytosol"/>
    <property type="evidence" value="ECO:0007669"/>
    <property type="project" value="TreeGrafter"/>
</dbReference>
<feature type="domain" description="Cytidylate kinase" evidence="9">
    <location>
        <begin position="9"/>
        <end position="223"/>
    </location>
</feature>
<evidence type="ECO:0000259" key="9">
    <source>
        <dbReference type="Pfam" id="PF02224"/>
    </source>
</evidence>
<dbReference type="GeneID" id="93291794"/>
<comment type="similarity">
    <text evidence="1 8">Belongs to the cytidylate kinase family. Type 1 subfamily.</text>
</comment>
<dbReference type="EC" id="2.7.4.25" evidence="8"/>
<dbReference type="RefSeq" id="WP_010653849.1">
    <property type="nucleotide sequence ID" value="NZ_JAPHOO010000001.1"/>
</dbReference>
<dbReference type="GO" id="GO:0036430">
    <property type="term" value="F:CMP kinase activity"/>
    <property type="evidence" value="ECO:0007669"/>
    <property type="project" value="RHEA"/>
</dbReference>
<evidence type="ECO:0000313" key="10">
    <source>
        <dbReference type="EMBL" id="STO21575.1"/>
    </source>
</evidence>
<dbReference type="NCBIfam" id="TIGR00017">
    <property type="entry name" value="cmk"/>
    <property type="match status" value="1"/>
</dbReference>
<sequence length="236" mass="26277">MYNDAVPVVTIDGPSGTGKGTICQLLAKHLQWNMLDSGAIYRVLAYAARKKNIDFQDVQQLTALARALNLRFGASSEEGTRVILDNEDISSEIRSEQCGQDASQIAAIQEVRQALLERQRNFAQAPGLVTDGRDMGTVVFPKAMLKVFLYANEEERANRRYLQLKEKGINVSLAHVVEELAKRDVRDTGRSHAPLKPAEDAVQIDTTSLSIVQVFNIVLKLINERLELINEHLHNA</sequence>
<dbReference type="EMBL" id="UGGT01000001">
    <property type="protein sequence ID" value="STO21575.1"/>
    <property type="molecule type" value="Genomic_DNA"/>
</dbReference>
<keyword evidence="5 8" id="KW-0067">ATP-binding</keyword>
<evidence type="ECO:0000256" key="3">
    <source>
        <dbReference type="ARBA" id="ARBA00022741"/>
    </source>
</evidence>
<dbReference type="Proteomes" id="UP000254554">
    <property type="component" value="Unassembled WGS sequence"/>
</dbReference>
<evidence type="ECO:0000313" key="11">
    <source>
        <dbReference type="Proteomes" id="UP000254554"/>
    </source>
</evidence>
<name>A0A377G9T9_9GAMM</name>
<gene>
    <name evidence="8 10" type="primary">cmk</name>
    <name evidence="10" type="ORF">NCTC11370_01643</name>
</gene>
<accession>A0A377G9T9</accession>